<evidence type="ECO:0000313" key="1">
    <source>
        <dbReference type="EMBL" id="MBX50905.1"/>
    </source>
</evidence>
<dbReference type="EMBL" id="GGEC01070421">
    <property type="protein sequence ID" value="MBX50905.1"/>
    <property type="molecule type" value="Transcribed_RNA"/>
</dbReference>
<proteinExistence type="predicted"/>
<sequence length="23" mass="2684">MGMVIFYQAFKHWRPDNQGTTGV</sequence>
<organism evidence="1">
    <name type="scientific">Rhizophora mucronata</name>
    <name type="common">Asiatic mangrove</name>
    <dbReference type="NCBI Taxonomy" id="61149"/>
    <lineage>
        <taxon>Eukaryota</taxon>
        <taxon>Viridiplantae</taxon>
        <taxon>Streptophyta</taxon>
        <taxon>Embryophyta</taxon>
        <taxon>Tracheophyta</taxon>
        <taxon>Spermatophyta</taxon>
        <taxon>Magnoliopsida</taxon>
        <taxon>eudicotyledons</taxon>
        <taxon>Gunneridae</taxon>
        <taxon>Pentapetalae</taxon>
        <taxon>rosids</taxon>
        <taxon>fabids</taxon>
        <taxon>Malpighiales</taxon>
        <taxon>Rhizophoraceae</taxon>
        <taxon>Rhizophora</taxon>
    </lineage>
</organism>
<name>A0A2P2P820_RHIMU</name>
<accession>A0A2P2P820</accession>
<protein>
    <submittedName>
        <fullName evidence="1">Uncharacterized protein</fullName>
    </submittedName>
</protein>
<dbReference type="AlphaFoldDB" id="A0A2P2P820"/>
<reference evidence="1" key="1">
    <citation type="submission" date="2018-02" db="EMBL/GenBank/DDBJ databases">
        <title>Rhizophora mucronata_Transcriptome.</title>
        <authorList>
            <person name="Meera S.P."/>
            <person name="Sreeshan A."/>
            <person name="Augustine A."/>
        </authorList>
    </citation>
    <scope>NUCLEOTIDE SEQUENCE</scope>
    <source>
        <tissue evidence="1">Leaf</tissue>
    </source>
</reference>